<name>A0AAD6VNT4_9AGAR</name>
<comment type="caution">
    <text evidence="2">The sequence shown here is derived from an EMBL/GenBank/DDBJ whole genome shotgun (WGS) entry which is preliminary data.</text>
</comment>
<feature type="region of interest" description="Disordered" evidence="1">
    <location>
        <begin position="145"/>
        <end position="176"/>
    </location>
</feature>
<protein>
    <submittedName>
        <fullName evidence="2">Uncharacterized protein</fullName>
    </submittedName>
</protein>
<accession>A0AAD6VNT4</accession>
<evidence type="ECO:0000313" key="3">
    <source>
        <dbReference type="Proteomes" id="UP001219525"/>
    </source>
</evidence>
<evidence type="ECO:0000256" key="1">
    <source>
        <dbReference type="SAM" id="MobiDB-lite"/>
    </source>
</evidence>
<dbReference type="Proteomes" id="UP001219525">
    <property type="component" value="Unassembled WGS sequence"/>
</dbReference>
<evidence type="ECO:0000313" key="2">
    <source>
        <dbReference type="EMBL" id="KAJ7215614.1"/>
    </source>
</evidence>
<feature type="compositionally biased region" description="Basic and acidic residues" evidence="1">
    <location>
        <begin position="162"/>
        <end position="176"/>
    </location>
</feature>
<organism evidence="2 3">
    <name type="scientific">Mycena pura</name>
    <dbReference type="NCBI Taxonomy" id="153505"/>
    <lineage>
        <taxon>Eukaryota</taxon>
        <taxon>Fungi</taxon>
        <taxon>Dikarya</taxon>
        <taxon>Basidiomycota</taxon>
        <taxon>Agaricomycotina</taxon>
        <taxon>Agaricomycetes</taxon>
        <taxon>Agaricomycetidae</taxon>
        <taxon>Agaricales</taxon>
        <taxon>Marasmiineae</taxon>
        <taxon>Mycenaceae</taxon>
        <taxon>Mycena</taxon>
    </lineage>
</organism>
<proteinExistence type="predicted"/>
<dbReference type="AlphaFoldDB" id="A0AAD6VNT4"/>
<keyword evidence="3" id="KW-1185">Reference proteome</keyword>
<reference evidence="2" key="1">
    <citation type="submission" date="2023-03" db="EMBL/GenBank/DDBJ databases">
        <title>Massive genome expansion in bonnet fungi (Mycena s.s.) driven by repeated elements and novel gene families across ecological guilds.</title>
        <authorList>
            <consortium name="Lawrence Berkeley National Laboratory"/>
            <person name="Harder C.B."/>
            <person name="Miyauchi S."/>
            <person name="Viragh M."/>
            <person name="Kuo A."/>
            <person name="Thoen E."/>
            <person name="Andreopoulos B."/>
            <person name="Lu D."/>
            <person name="Skrede I."/>
            <person name="Drula E."/>
            <person name="Henrissat B."/>
            <person name="Morin E."/>
            <person name="Kohler A."/>
            <person name="Barry K."/>
            <person name="LaButti K."/>
            <person name="Morin E."/>
            <person name="Salamov A."/>
            <person name="Lipzen A."/>
            <person name="Mereny Z."/>
            <person name="Hegedus B."/>
            <person name="Baldrian P."/>
            <person name="Stursova M."/>
            <person name="Weitz H."/>
            <person name="Taylor A."/>
            <person name="Grigoriev I.V."/>
            <person name="Nagy L.G."/>
            <person name="Martin F."/>
            <person name="Kauserud H."/>
        </authorList>
    </citation>
    <scope>NUCLEOTIDE SEQUENCE</scope>
    <source>
        <strain evidence="2">9144</strain>
    </source>
</reference>
<sequence>MVAACRNYKSVYSTHCSYIEYESYISACEAIEMILNNRFLDDTTAATARRVFPDEASFSGGGNNEKAQMEGAEYYIRFVWTFGKENPSKIQKIEKKLLVMFPREGRQDLWEWDSLSGASPTMMPDLWDSAHVPSLVSDAKQIADLLPAESDPAGTQAQASPRGERKLHAVGPRGER</sequence>
<gene>
    <name evidence="2" type="ORF">GGX14DRAFT_392056</name>
</gene>
<dbReference type="EMBL" id="JARJCW010000017">
    <property type="protein sequence ID" value="KAJ7215614.1"/>
    <property type="molecule type" value="Genomic_DNA"/>
</dbReference>